<organism evidence="2 3">
    <name type="scientific">Aureobasidium melanogenum</name>
    <name type="common">Aureobasidium pullulans var. melanogenum</name>
    <dbReference type="NCBI Taxonomy" id="46634"/>
    <lineage>
        <taxon>Eukaryota</taxon>
        <taxon>Fungi</taxon>
        <taxon>Dikarya</taxon>
        <taxon>Ascomycota</taxon>
        <taxon>Pezizomycotina</taxon>
        <taxon>Dothideomycetes</taxon>
        <taxon>Dothideomycetidae</taxon>
        <taxon>Dothideales</taxon>
        <taxon>Saccotheciaceae</taxon>
        <taxon>Aureobasidium</taxon>
    </lineage>
</organism>
<reference evidence="2" key="2">
    <citation type="submission" date="2021-08" db="EMBL/GenBank/DDBJ databases">
        <authorList>
            <person name="Gostincar C."/>
            <person name="Sun X."/>
            <person name="Song Z."/>
            <person name="Gunde-Cimerman N."/>
        </authorList>
    </citation>
    <scope>NUCLEOTIDE SEQUENCE</scope>
    <source>
        <strain evidence="2">EXF-9298</strain>
    </source>
</reference>
<dbReference type="EMBL" id="JAHFXS010004277">
    <property type="protein sequence ID" value="KAG9956473.1"/>
    <property type="molecule type" value="Genomic_DNA"/>
</dbReference>
<comment type="caution">
    <text evidence="2">The sequence shown here is derived from an EMBL/GenBank/DDBJ whole genome shotgun (WGS) entry which is preliminary data.</text>
</comment>
<dbReference type="AlphaFoldDB" id="A0A9P8F8D9"/>
<reference evidence="2" key="1">
    <citation type="journal article" date="2021" name="J Fungi (Basel)">
        <title>Virulence traits and population genomics of the black yeast Aureobasidium melanogenum.</title>
        <authorList>
            <person name="Cernosa A."/>
            <person name="Sun X."/>
            <person name="Gostincar C."/>
            <person name="Fang C."/>
            <person name="Gunde-Cimerman N."/>
            <person name="Song Z."/>
        </authorList>
    </citation>
    <scope>NUCLEOTIDE SEQUENCE</scope>
    <source>
        <strain evidence="2">EXF-9298</strain>
    </source>
</reference>
<protein>
    <submittedName>
        <fullName evidence="2">Uncharacterized protein</fullName>
    </submittedName>
</protein>
<feature type="non-terminal residue" evidence="2">
    <location>
        <position position="105"/>
    </location>
</feature>
<evidence type="ECO:0000313" key="2">
    <source>
        <dbReference type="EMBL" id="KAG9956473.1"/>
    </source>
</evidence>
<evidence type="ECO:0000256" key="1">
    <source>
        <dbReference type="SAM" id="MobiDB-lite"/>
    </source>
</evidence>
<keyword evidence="3" id="KW-1185">Reference proteome</keyword>
<feature type="compositionally biased region" description="Acidic residues" evidence="1">
    <location>
        <begin position="70"/>
        <end position="83"/>
    </location>
</feature>
<sequence length="105" mass="11670">MSQTWLWDPMRQMPDMSANALPRTDIRRSGRATKGQHTKLEAAEVTTPKNKKGTATASTKKSNTKKSAEPEPEPEVDDEEATDEVIRCVCGDTKDDEVGRQYVSC</sequence>
<evidence type="ECO:0000313" key="3">
    <source>
        <dbReference type="Proteomes" id="UP000729357"/>
    </source>
</evidence>
<dbReference type="Proteomes" id="UP000729357">
    <property type="component" value="Unassembled WGS sequence"/>
</dbReference>
<feature type="region of interest" description="Disordered" evidence="1">
    <location>
        <begin position="1"/>
        <end position="83"/>
    </location>
</feature>
<accession>A0A9P8F8D9</accession>
<name>A0A9P8F8D9_AURME</name>
<proteinExistence type="predicted"/>
<gene>
    <name evidence="2" type="ORF">KCU98_g17412</name>
</gene>